<evidence type="ECO:0000313" key="2">
    <source>
        <dbReference type="Proteomes" id="UP000182945"/>
    </source>
</evidence>
<sequence length="138" mass="15536">MTEKLIQKHINLTKTTKEILDDLISNKIGINNYSEAIRYAILSLEDGRNDGTVERKINSIAKNVDILMEITGGGFHELGVKAIGEVEETFVYMDARKNVESKIQRSTTVKSNLKKANIKEEKKAALNDSEDPKPRFTI</sequence>
<reference evidence="1 2" key="1">
    <citation type="submission" date="2016-11" db="EMBL/GenBank/DDBJ databases">
        <title>Complete genome sequencing of Virgibacillus halodenitrificans PDB-F2.</title>
        <authorList>
            <person name="Sun Z."/>
            <person name="Zhou Y."/>
            <person name="Li H."/>
        </authorList>
    </citation>
    <scope>NUCLEOTIDE SEQUENCE [LARGE SCALE GENOMIC DNA]</scope>
    <source>
        <strain evidence="1 2">PDB-F2</strain>
        <plasmid evidence="1 2">unnamed1</plasmid>
    </source>
</reference>
<dbReference type="Proteomes" id="UP000182945">
    <property type="component" value="Plasmid unnamed1"/>
</dbReference>
<dbReference type="EMBL" id="CP017963">
    <property type="protein sequence ID" value="APC50353.1"/>
    <property type="molecule type" value="Genomic_DNA"/>
</dbReference>
<geneLocation type="plasmid" evidence="1 2">
    <name>unnamed1</name>
</geneLocation>
<organism evidence="1 2">
    <name type="scientific">Virgibacillus halodenitrificans</name>
    <name type="common">Bacillus halodenitrificans</name>
    <dbReference type="NCBI Taxonomy" id="1482"/>
    <lineage>
        <taxon>Bacteria</taxon>
        <taxon>Bacillati</taxon>
        <taxon>Bacillota</taxon>
        <taxon>Bacilli</taxon>
        <taxon>Bacillales</taxon>
        <taxon>Bacillaceae</taxon>
        <taxon>Virgibacillus</taxon>
    </lineage>
</organism>
<dbReference type="AlphaFoldDB" id="A0AAC9J334"/>
<gene>
    <name evidence="1" type="ORF">BME96_18905</name>
</gene>
<protein>
    <submittedName>
        <fullName evidence="1">Uncharacterized protein</fullName>
    </submittedName>
</protein>
<proteinExistence type="predicted"/>
<keyword evidence="1" id="KW-0614">Plasmid</keyword>
<dbReference type="KEGG" id="vhl:BME96_18905"/>
<dbReference type="RefSeq" id="WP_071650073.1">
    <property type="nucleotide sequence ID" value="NZ_CP017963.1"/>
</dbReference>
<name>A0AAC9J334_VIRHA</name>
<accession>A0AAC9J334</accession>
<dbReference type="GeneID" id="71516485"/>
<evidence type="ECO:0000313" key="1">
    <source>
        <dbReference type="EMBL" id="APC50353.1"/>
    </source>
</evidence>